<dbReference type="Gene3D" id="3.40.190.290">
    <property type="match status" value="1"/>
</dbReference>
<proteinExistence type="inferred from homology"/>
<organism evidence="6 7">
    <name type="scientific">Perspicuibacillus lycopersici</name>
    <dbReference type="NCBI Taxonomy" id="1325689"/>
    <lineage>
        <taxon>Bacteria</taxon>
        <taxon>Bacillati</taxon>
        <taxon>Bacillota</taxon>
        <taxon>Bacilli</taxon>
        <taxon>Bacillales</taxon>
        <taxon>Bacillaceae</taxon>
        <taxon>Perspicuibacillus</taxon>
    </lineage>
</organism>
<dbReference type="GO" id="GO:0003700">
    <property type="term" value="F:DNA-binding transcription factor activity"/>
    <property type="evidence" value="ECO:0007669"/>
    <property type="project" value="InterPro"/>
</dbReference>
<dbReference type="InterPro" id="IPR000847">
    <property type="entry name" value="LysR_HTH_N"/>
</dbReference>
<dbReference type="SUPFAM" id="SSF53850">
    <property type="entry name" value="Periplasmic binding protein-like II"/>
    <property type="match status" value="1"/>
</dbReference>
<dbReference type="EMBL" id="JAOUSF010000001">
    <property type="protein sequence ID" value="MCU9612556.1"/>
    <property type="molecule type" value="Genomic_DNA"/>
</dbReference>
<feature type="domain" description="HTH lysR-type" evidence="5">
    <location>
        <begin position="1"/>
        <end position="58"/>
    </location>
</feature>
<dbReference type="Proteomes" id="UP001209318">
    <property type="component" value="Unassembled WGS sequence"/>
</dbReference>
<keyword evidence="4" id="KW-0804">Transcription</keyword>
<evidence type="ECO:0000256" key="3">
    <source>
        <dbReference type="ARBA" id="ARBA00023125"/>
    </source>
</evidence>
<evidence type="ECO:0000313" key="7">
    <source>
        <dbReference type="Proteomes" id="UP001209318"/>
    </source>
</evidence>
<comment type="similarity">
    <text evidence="1">Belongs to the LysR transcriptional regulatory family.</text>
</comment>
<dbReference type="Pfam" id="PF03466">
    <property type="entry name" value="LysR_substrate"/>
    <property type="match status" value="1"/>
</dbReference>
<evidence type="ECO:0000259" key="5">
    <source>
        <dbReference type="PROSITE" id="PS50931"/>
    </source>
</evidence>
<dbReference type="InterPro" id="IPR036390">
    <property type="entry name" value="WH_DNA-bd_sf"/>
</dbReference>
<dbReference type="PRINTS" id="PR00039">
    <property type="entry name" value="HTHLYSR"/>
</dbReference>
<gene>
    <name evidence="6" type="ORF">OEV98_03130</name>
</gene>
<accession>A0AAE3IQJ0</accession>
<evidence type="ECO:0000256" key="2">
    <source>
        <dbReference type="ARBA" id="ARBA00023015"/>
    </source>
</evidence>
<keyword evidence="3" id="KW-0238">DNA-binding</keyword>
<dbReference type="PANTHER" id="PTHR30346:SF28">
    <property type="entry name" value="HTH-TYPE TRANSCRIPTIONAL REGULATOR CYNR"/>
    <property type="match status" value="1"/>
</dbReference>
<sequence length="300" mass="33649">MELRQLRYFVEVADREHMTSAAEYLHVAQSAVSLQITKLEAELGVKLFERVGRSVKLTQIGKIFLFHTKKALDAIDYAKTKVDEFLDPEHGTIKIGYPSSLASYFLPTIISSFKQEHPNVAFHLRQGSYSFLINAVKNGEINISFLGPVPTDDNDLHPYVLFTESFSALVPITHPLAKKQSIFLTELKNDDFILFAGGYILRKIVVDACKQAGFAPKIASEGEDLDAIKGLVSAGIGVSILPDNSLYDNVPRLTKKIPIEFPEVKRSVGIIIPQHRELAPSENVFYQFVKGFFSKLERYQ</sequence>
<dbReference type="RefSeq" id="WP_263071740.1">
    <property type="nucleotide sequence ID" value="NZ_JAOUSF010000001.1"/>
</dbReference>
<evidence type="ECO:0000313" key="6">
    <source>
        <dbReference type="EMBL" id="MCU9612556.1"/>
    </source>
</evidence>
<comment type="caution">
    <text evidence="6">The sequence shown here is derived from an EMBL/GenBank/DDBJ whole genome shotgun (WGS) entry which is preliminary data.</text>
</comment>
<dbReference type="GO" id="GO:0003677">
    <property type="term" value="F:DNA binding"/>
    <property type="evidence" value="ECO:0007669"/>
    <property type="project" value="UniProtKB-KW"/>
</dbReference>
<dbReference type="PANTHER" id="PTHR30346">
    <property type="entry name" value="TRANSCRIPTIONAL DUAL REGULATOR HCAR-RELATED"/>
    <property type="match status" value="1"/>
</dbReference>
<evidence type="ECO:0000256" key="1">
    <source>
        <dbReference type="ARBA" id="ARBA00009437"/>
    </source>
</evidence>
<keyword evidence="2" id="KW-0805">Transcription regulation</keyword>
<dbReference type="GO" id="GO:0032993">
    <property type="term" value="C:protein-DNA complex"/>
    <property type="evidence" value="ECO:0007669"/>
    <property type="project" value="TreeGrafter"/>
</dbReference>
<keyword evidence="7" id="KW-1185">Reference proteome</keyword>
<dbReference type="FunFam" id="1.10.10.10:FF:000001">
    <property type="entry name" value="LysR family transcriptional regulator"/>
    <property type="match status" value="1"/>
</dbReference>
<dbReference type="PROSITE" id="PS50931">
    <property type="entry name" value="HTH_LYSR"/>
    <property type="match status" value="1"/>
</dbReference>
<dbReference type="Gene3D" id="1.10.10.10">
    <property type="entry name" value="Winged helix-like DNA-binding domain superfamily/Winged helix DNA-binding domain"/>
    <property type="match status" value="1"/>
</dbReference>
<protein>
    <submittedName>
        <fullName evidence="6">LysR family transcriptional regulator</fullName>
    </submittedName>
</protein>
<dbReference type="CDD" id="cd08434">
    <property type="entry name" value="PBP2_GltC_like"/>
    <property type="match status" value="1"/>
</dbReference>
<dbReference type="InterPro" id="IPR005119">
    <property type="entry name" value="LysR_subst-bd"/>
</dbReference>
<reference evidence="6" key="1">
    <citation type="submission" date="2022-10" db="EMBL/GenBank/DDBJ databases">
        <title>Description of Fervidibacillus gen. nov. in the family Fervidibacillaceae fam. nov. with two species, Fervidibacillus albus sp. nov., and Fervidibacillus halotolerans sp. nov., isolated from tidal flat sediments.</title>
        <authorList>
            <person name="Kwon K.K."/>
            <person name="Yang S.-H."/>
        </authorList>
    </citation>
    <scope>NUCLEOTIDE SEQUENCE</scope>
    <source>
        <strain evidence="6">JCM 19140</strain>
    </source>
</reference>
<dbReference type="AlphaFoldDB" id="A0AAE3IQJ0"/>
<dbReference type="InterPro" id="IPR036388">
    <property type="entry name" value="WH-like_DNA-bd_sf"/>
</dbReference>
<dbReference type="Pfam" id="PF00126">
    <property type="entry name" value="HTH_1"/>
    <property type="match status" value="1"/>
</dbReference>
<dbReference type="SUPFAM" id="SSF46785">
    <property type="entry name" value="Winged helix' DNA-binding domain"/>
    <property type="match status" value="1"/>
</dbReference>
<name>A0AAE3IQJ0_9BACI</name>
<evidence type="ECO:0000256" key="4">
    <source>
        <dbReference type="ARBA" id="ARBA00023163"/>
    </source>
</evidence>